<keyword evidence="1" id="KW-0472">Membrane</keyword>
<proteinExistence type="predicted"/>
<keyword evidence="1" id="KW-0812">Transmembrane</keyword>
<dbReference type="EMBL" id="MT872801">
    <property type="protein sequence ID" value="QWS78776.1"/>
    <property type="molecule type" value="Genomic_DNA"/>
</dbReference>
<protein>
    <recommendedName>
        <fullName evidence="3">Transmembrane protein</fullName>
    </recommendedName>
</protein>
<keyword evidence="1" id="KW-1133">Transmembrane helix</keyword>
<evidence type="ECO:0000313" key="2">
    <source>
        <dbReference type="EMBL" id="QWS78776.1"/>
    </source>
</evidence>
<name>A0A8F2DET2_9MOLU</name>
<organism evidence="2">
    <name type="scientific">Mycoplasma anserisalpingitidis</name>
    <dbReference type="NCBI Taxonomy" id="519450"/>
    <lineage>
        <taxon>Bacteria</taxon>
        <taxon>Bacillati</taxon>
        <taxon>Mycoplasmatota</taxon>
        <taxon>Mollicutes</taxon>
        <taxon>Mycoplasmataceae</taxon>
        <taxon>Mycoplasma</taxon>
    </lineage>
</organism>
<evidence type="ECO:0008006" key="3">
    <source>
        <dbReference type="Google" id="ProtNLM"/>
    </source>
</evidence>
<reference evidence="2" key="1">
    <citation type="journal article" date="2021" name="Infect. Genet. Evol.">
        <title>Novel prophage-like sequences in Mycoplasma anserisalpingitidis.</title>
        <authorList>
            <person name="Kovacs A.B."/>
            <person name="Wehmann E."/>
            <person name="Svab D."/>
            <person name="Beko K."/>
            <person name="Grozner D."/>
            <person name="Mitter A."/>
            <person name="Bali K."/>
            <person name="Morrow C.J."/>
            <person name="Banyai K."/>
            <person name="Gyuranecz M."/>
        </authorList>
    </citation>
    <scope>NUCLEOTIDE SEQUENCE</scope>
    <source>
        <strain evidence="2">MYCAV61</strain>
    </source>
</reference>
<evidence type="ECO:0000256" key="1">
    <source>
        <dbReference type="SAM" id="Phobius"/>
    </source>
</evidence>
<accession>A0A8F2DET2</accession>
<feature type="transmembrane region" description="Helical" evidence="1">
    <location>
        <begin position="12"/>
        <end position="30"/>
    </location>
</feature>
<dbReference type="AlphaFoldDB" id="A0A8F2DET2"/>
<sequence>MNITSTSSKSIVIVLFILSLLLLALIYFFTKIKRKKYEMLEKYKLCRLCIFKHQNPNQKISEKDLETQYFLSSKNKRNNYISNEYFEFVEHLKKINYLGNRIQNLYSEKNTNNISELDKLEFELEELYQKINTLYFASFQQFKSITRYNKWARLEEKNINSNIDKYQVKQINREKEIQKREKYEPNFRQNELIKTLNKLITKQIEIEKYKNSDWFKGKDDWDKQDYIDIFNQLDEFQASIQPKTWNE</sequence>